<reference evidence="1 2" key="1">
    <citation type="journal article" date="2012" name="J. Bacteriol.">
        <title>Draft genome sequence of Streptomyces globisporus C-1027, which produces an antitumor antibiotic consisting of a nine-membered enediyne with a chromoprotein.</title>
        <authorList>
            <person name="Wang L."/>
            <person name="Wang S."/>
            <person name="He Q."/>
            <person name="Yu T."/>
            <person name="Li Q."/>
            <person name="Hong B."/>
        </authorList>
    </citation>
    <scope>NUCLEOTIDE SEQUENCE [LARGE SCALE GENOMIC DNA]</scope>
    <source>
        <strain evidence="1 2">C-1027</strain>
    </source>
</reference>
<dbReference type="Proteomes" id="UP000064183">
    <property type="component" value="Chromosome"/>
</dbReference>
<dbReference type="EMBL" id="CP013738">
    <property type="protein sequence ID" value="ALU91971.1"/>
    <property type="molecule type" value="Genomic_DNA"/>
</dbReference>
<name>A0A0U3LQN8_STRGL</name>
<evidence type="ECO:0000313" key="2">
    <source>
        <dbReference type="Proteomes" id="UP000064183"/>
    </source>
</evidence>
<proteinExistence type="predicted"/>
<protein>
    <submittedName>
        <fullName evidence="1">Uncharacterized protein</fullName>
    </submittedName>
</protein>
<accession>A0A0U3LQN8</accession>
<evidence type="ECO:0000313" key="1">
    <source>
        <dbReference type="EMBL" id="ALU91971.1"/>
    </source>
</evidence>
<organism evidence="1 2">
    <name type="scientific">Streptomyces globisporus C-1027</name>
    <dbReference type="NCBI Taxonomy" id="1172567"/>
    <lineage>
        <taxon>Bacteria</taxon>
        <taxon>Bacillati</taxon>
        <taxon>Actinomycetota</taxon>
        <taxon>Actinomycetes</taxon>
        <taxon>Kitasatosporales</taxon>
        <taxon>Streptomycetaceae</taxon>
        <taxon>Streptomyces</taxon>
    </lineage>
</organism>
<gene>
    <name evidence="1" type="ORF">WQO_00445</name>
</gene>
<dbReference type="AlphaFoldDB" id="A0A0U3LQN8"/>
<sequence>MGPAFSKGTGDDLVPLRSIRNERPVHRAFAYGEFTSFAIPCTIGEIRRFPACSVSTCWTSGRVVEATWGTRWIRGQEVKALEAADEALGAAPVVHGAVLAEELGVPGDLVEVARNNVPVLPGPRATKSAYGRGRVAVSR</sequence>
<dbReference type="KEGG" id="sgb:WQO_00445"/>